<dbReference type="AlphaFoldDB" id="A0A834X5G5"/>
<reference evidence="7" key="1">
    <citation type="submission" date="2020-09" db="EMBL/GenBank/DDBJ databases">
        <title>Genome-Enabled Discovery of Anthraquinone Biosynthesis in Senna tora.</title>
        <authorList>
            <person name="Kang S.-H."/>
            <person name="Pandey R.P."/>
            <person name="Lee C.-M."/>
            <person name="Sim J.-S."/>
            <person name="Jeong J.-T."/>
            <person name="Choi B.-S."/>
            <person name="Jung M."/>
            <person name="Ginzburg D."/>
            <person name="Zhao K."/>
            <person name="Won S.Y."/>
            <person name="Oh T.-J."/>
            <person name="Yu Y."/>
            <person name="Kim N.-H."/>
            <person name="Lee O.R."/>
            <person name="Lee T.-H."/>
            <person name="Bashyal P."/>
            <person name="Kim T.-S."/>
            <person name="Lee W.-H."/>
            <person name="Kawkins C."/>
            <person name="Kim C.-K."/>
            <person name="Kim J.S."/>
            <person name="Ahn B.O."/>
            <person name="Rhee S.Y."/>
            <person name="Sohng J.K."/>
        </authorList>
    </citation>
    <scope>NUCLEOTIDE SEQUENCE</scope>
    <source>
        <tissue evidence="7">Leaf</tissue>
    </source>
</reference>
<dbReference type="InterPro" id="IPR018119">
    <property type="entry name" value="Strictosidine_synth_cons-reg"/>
</dbReference>
<evidence type="ECO:0000256" key="1">
    <source>
        <dbReference type="ARBA" id="ARBA00004116"/>
    </source>
</evidence>
<evidence type="ECO:0000256" key="3">
    <source>
        <dbReference type="ARBA" id="ARBA00022554"/>
    </source>
</evidence>
<dbReference type="Gene3D" id="2.120.10.30">
    <property type="entry name" value="TolB, C-terminal domain"/>
    <property type="match status" value="1"/>
</dbReference>
<evidence type="ECO:0000256" key="2">
    <source>
        <dbReference type="ARBA" id="ARBA00009191"/>
    </source>
</evidence>
<organism evidence="7 8">
    <name type="scientific">Senna tora</name>
    <dbReference type="NCBI Taxonomy" id="362788"/>
    <lineage>
        <taxon>Eukaryota</taxon>
        <taxon>Viridiplantae</taxon>
        <taxon>Streptophyta</taxon>
        <taxon>Embryophyta</taxon>
        <taxon>Tracheophyta</taxon>
        <taxon>Spermatophyta</taxon>
        <taxon>Magnoliopsida</taxon>
        <taxon>eudicotyledons</taxon>
        <taxon>Gunneridae</taxon>
        <taxon>Pentapetalae</taxon>
        <taxon>rosids</taxon>
        <taxon>fabids</taxon>
        <taxon>Fabales</taxon>
        <taxon>Fabaceae</taxon>
        <taxon>Caesalpinioideae</taxon>
        <taxon>Cassia clade</taxon>
        <taxon>Senna</taxon>
    </lineage>
</organism>
<keyword evidence="4" id="KW-0325">Glycoprotein</keyword>
<dbReference type="Pfam" id="PF03088">
    <property type="entry name" value="Str_synth"/>
    <property type="match status" value="1"/>
</dbReference>
<evidence type="ECO:0000256" key="5">
    <source>
        <dbReference type="SAM" id="MobiDB-lite"/>
    </source>
</evidence>
<name>A0A834X5G5_9FABA</name>
<evidence type="ECO:0000256" key="4">
    <source>
        <dbReference type="ARBA" id="ARBA00023180"/>
    </source>
</evidence>
<comment type="subcellular location">
    <subcellularLocation>
        <location evidence="1">Vacuole</location>
    </subcellularLocation>
</comment>
<feature type="domain" description="Strictosidine synthase conserved region" evidence="6">
    <location>
        <begin position="144"/>
        <end position="231"/>
    </location>
</feature>
<feature type="region of interest" description="Disordered" evidence="5">
    <location>
        <begin position="1"/>
        <end position="32"/>
    </location>
</feature>
<dbReference type="OrthoDB" id="5307922at2759"/>
<dbReference type="GO" id="GO:0012505">
    <property type="term" value="C:endomembrane system"/>
    <property type="evidence" value="ECO:0007669"/>
    <property type="project" value="TreeGrafter"/>
</dbReference>
<dbReference type="EMBL" id="JAAIUW010000003">
    <property type="protein sequence ID" value="KAF7838581.1"/>
    <property type="molecule type" value="Genomic_DNA"/>
</dbReference>
<accession>A0A834X5G5</accession>
<evidence type="ECO:0000259" key="6">
    <source>
        <dbReference type="Pfam" id="PF03088"/>
    </source>
</evidence>
<dbReference type="Pfam" id="PF20067">
    <property type="entry name" value="SSL_N"/>
    <property type="match status" value="1"/>
</dbReference>
<keyword evidence="8" id="KW-1185">Reference proteome</keyword>
<comment type="caution">
    <text evidence="7">The sequence shown here is derived from an EMBL/GenBank/DDBJ whole genome shotgun (WGS) entry which is preliminary data.</text>
</comment>
<dbReference type="PANTHER" id="PTHR10426:SF109">
    <property type="entry name" value="STRICTOSIDINE SYNTHASE TRANSCRIPTION FACTOR WD40-LIKE FAMILY-RELATED"/>
    <property type="match status" value="1"/>
</dbReference>
<dbReference type="PANTHER" id="PTHR10426">
    <property type="entry name" value="STRICTOSIDINE SYNTHASE-RELATED"/>
    <property type="match status" value="1"/>
</dbReference>
<keyword evidence="3" id="KW-0926">Vacuole</keyword>
<proteinExistence type="inferred from homology"/>
<gene>
    <name evidence="7" type="ORF">G2W53_007063</name>
</gene>
<protein>
    <submittedName>
        <fullName evidence="7">Protein STRICTOSIDINE SYNTHASE-LIKE 12</fullName>
    </submittedName>
</protein>
<comment type="similarity">
    <text evidence="2">Belongs to the strictosidine synthase family.</text>
</comment>
<dbReference type="InterPro" id="IPR011042">
    <property type="entry name" value="6-blade_b-propeller_TolB-like"/>
</dbReference>
<dbReference type="GO" id="GO:0016787">
    <property type="term" value="F:hydrolase activity"/>
    <property type="evidence" value="ECO:0007669"/>
    <property type="project" value="TreeGrafter"/>
</dbReference>
<evidence type="ECO:0000313" key="8">
    <source>
        <dbReference type="Proteomes" id="UP000634136"/>
    </source>
</evidence>
<dbReference type="Proteomes" id="UP000634136">
    <property type="component" value="Unassembled WGS sequence"/>
</dbReference>
<dbReference type="SUPFAM" id="SSF63829">
    <property type="entry name" value="Calcium-dependent phosphotriesterase"/>
    <property type="match status" value="1"/>
</dbReference>
<feature type="compositionally biased region" description="Low complexity" evidence="5">
    <location>
        <begin position="1"/>
        <end position="16"/>
    </location>
</feature>
<evidence type="ECO:0000313" key="7">
    <source>
        <dbReference type="EMBL" id="KAF7838581.1"/>
    </source>
</evidence>
<dbReference type="GO" id="GO:0005773">
    <property type="term" value="C:vacuole"/>
    <property type="evidence" value="ECO:0007669"/>
    <property type="project" value="UniProtKB-SubCell"/>
</dbReference>
<sequence length="331" mass="35798">MFQPCSPISIPTATTSTEKRMQSRLQLPSPLTGPESLAFDSSGAGPYTGVSDGRIFKYVGAESGGFVEFAYTTPNRNKTICDGIADFSTVQATCGRPLGIGFSKQTGELYIADAYHGLVKVPPNGGPAIQLVQAVQGHHFQFLDALDVDPTTGIVYFTEASSRFQFKDVETLLTSGDNSGSLLSYDPRTRETRVLMRGLAVAAGVAVSRDSSFVLVSEYMASRIQRFWLRGPRENRSEIFMQFVVGSRPDNIKRNSAGEFWISVNTPLGPPSPPRTPYLPLGVRVNEGALTLQVVTLAQVYGNEPASEVQEVNGALYTGSLFATYASNLSR</sequence>